<dbReference type="Gene3D" id="6.10.140.570">
    <property type="match status" value="1"/>
</dbReference>
<dbReference type="PANTHER" id="PTHR11575">
    <property type="entry name" value="5'-NUCLEOTIDASE-RELATED"/>
    <property type="match status" value="1"/>
</dbReference>
<keyword evidence="1" id="KW-0547">Nucleotide-binding</keyword>
<dbReference type="InterPro" id="IPR006179">
    <property type="entry name" value="5_nucleotidase/apyrase"/>
</dbReference>
<sequence>MNLSKREFLQVMGAASVAGMGLGRWANADAQVAANALYDVPRFGNVSFLHMTDCHAQLNPVYFREPSVNLGVAGMHGRLPHLVGEQLLKAAKVPAGSAEAHALTYLDFETAARRYGKVGGFAHLATLVKRMKASRPGALLLDGGDTWQGSATALWTKGQDMVDAAKLLGVDIMTGHWEFTLGMDRVKEIVEKDFAGKVDFVAQNVKTTDFGDPVFKPYVIREMNGVPVAIIGQAFPYTPIANPRYFVADWEFGIQDENLQKQVDEARAKGAKVVVVLSHNGMDVDLKMASRVTGVDAILGGHTHDGMPVATLVENKGGKTIVTNAGSNGKFLGVLDFDVKGGKVADFRYRLLPVFANMLPADAQMQSLITKIRAPYEAKLAEQLAVTEGTLYRRGNFNGSGDQLLLDALMDVQGAEIAFSPGFRWGTSLLPGQALTREWLMDMTATTYSYATVAPISGEMLKTILEDVADNLFNPDPYYQQGGDMVRVGGLQYTIDPTAAMGRRITDMRLGGKPIEASRNYKVAGWAPVAEDAAKAGNKPVWELVEQWLKARGGKVTARKVNVPKLAGAVPNPGLAEG</sequence>
<dbReference type="GO" id="GO:0016787">
    <property type="term" value="F:hydrolase activity"/>
    <property type="evidence" value="ECO:0007669"/>
    <property type="project" value="UniProtKB-KW"/>
</dbReference>
<dbReference type="SUPFAM" id="SSF55816">
    <property type="entry name" value="5'-nucleotidase (syn. UDP-sugar hydrolase), C-terminal domain"/>
    <property type="match status" value="1"/>
</dbReference>
<dbReference type="PANTHER" id="PTHR11575:SF42">
    <property type="entry name" value="SULFUR OXIDATION PROTEIN SOXB"/>
    <property type="match status" value="1"/>
</dbReference>
<proteinExistence type="inferred from homology"/>
<dbReference type="InterPro" id="IPR041829">
    <property type="entry name" value="SoxB_N"/>
</dbReference>
<dbReference type="Proteomes" id="UP000608513">
    <property type="component" value="Unassembled WGS sequence"/>
</dbReference>
<dbReference type="InterPro" id="IPR008334">
    <property type="entry name" value="5'-Nucleotdase_C"/>
</dbReference>
<accession>A0A923MS86</accession>
<dbReference type="InterPro" id="IPR030998">
    <property type="entry name" value="Thiosulf_SoxB"/>
</dbReference>
<dbReference type="Pfam" id="PF02872">
    <property type="entry name" value="5_nucleotid_C"/>
    <property type="match status" value="1"/>
</dbReference>
<evidence type="ECO:0000313" key="3">
    <source>
        <dbReference type="EMBL" id="MBC5783843.1"/>
    </source>
</evidence>
<evidence type="ECO:0000256" key="1">
    <source>
        <dbReference type="RuleBase" id="RU362119"/>
    </source>
</evidence>
<dbReference type="SUPFAM" id="SSF56300">
    <property type="entry name" value="Metallo-dependent phosphatases"/>
    <property type="match status" value="1"/>
</dbReference>
<dbReference type="CDD" id="cd07411">
    <property type="entry name" value="MPP_SoxB_N"/>
    <property type="match status" value="1"/>
</dbReference>
<keyword evidence="1" id="KW-0378">Hydrolase</keyword>
<dbReference type="Gene3D" id="3.90.780.10">
    <property type="entry name" value="5'-Nucleotidase, C-terminal domain"/>
    <property type="match status" value="1"/>
</dbReference>
<name>A0A923MS86_9BURK</name>
<feature type="domain" description="5'-Nucleotidase C-terminal" evidence="2">
    <location>
        <begin position="403"/>
        <end position="527"/>
    </location>
</feature>
<dbReference type="EMBL" id="JACORT010000005">
    <property type="protein sequence ID" value="MBC5783843.1"/>
    <property type="molecule type" value="Genomic_DNA"/>
</dbReference>
<keyword evidence="4" id="KW-1185">Reference proteome</keyword>
<evidence type="ECO:0000259" key="2">
    <source>
        <dbReference type="Pfam" id="PF02872"/>
    </source>
</evidence>
<gene>
    <name evidence="3" type="primary">soxB</name>
    <name evidence="3" type="ORF">H8N03_12880</name>
</gene>
<evidence type="ECO:0000313" key="4">
    <source>
        <dbReference type="Proteomes" id="UP000608513"/>
    </source>
</evidence>
<dbReference type="Gene3D" id="3.60.21.10">
    <property type="match status" value="1"/>
</dbReference>
<dbReference type="InterPro" id="IPR036907">
    <property type="entry name" value="5'-Nucleotdase_C_sf"/>
</dbReference>
<reference evidence="3" key="1">
    <citation type="submission" date="2020-08" db="EMBL/GenBank/DDBJ databases">
        <title>Ramlibacter sp. USB13 16S ribosomal RNA gene genome sequencing and assembly.</title>
        <authorList>
            <person name="Kang M."/>
        </authorList>
    </citation>
    <scope>NUCLEOTIDE SEQUENCE</scope>
    <source>
        <strain evidence="3">USB13</strain>
    </source>
</reference>
<organism evidence="3 4">
    <name type="scientific">Ramlibacter cellulosilyticus</name>
    <dbReference type="NCBI Taxonomy" id="2764187"/>
    <lineage>
        <taxon>Bacteria</taxon>
        <taxon>Pseudomonadati</taxon>
        <taxon>Pseudomonadota</taxon>
        <taxon>Betaproteobacteria</taxon>
        <taxon>Burkholderiales</taxon>
        <taxon>Comamonadaceae</taxon>
        <taxon>Ramlibacter</taxon>
    </lineage>
</organism>
<dbReference type="RefSeq" id="WP_187076596.1">
    <property type="nucleotide sequence ID" value="NZ_JACORT010000005.1"/>
</dbReference>
<dbReference type="GO" id="GO:0000166">
    <property type="term" value="F:nucleotide binding"/>
    <property type="evidence" value="ECO:0007669"/>
    <property type="project" value="UniProtKB-KW"/>
</dbReference>
<dbReference type="PRINTS" id="PR01607">
    <property type="entry name" value="APYRASEFAMLY"/>
</dbReference>
<protein>
    <submittedName>
        <fullName evidence="3">Thiosulfohydrolase SoxB</fullName>
    </submittedName>
</protein>
<dbReference type="PROSITE" id="PS51318">
    <property type="entry name" value="TAT"/>
    <property type="match status" value="1"/>
</dbReference>
<dbReference type="InterPro" id="IPR029052">
    <property type="entry name" value="Metallo-depent_PP-like"/>
</dbReference>
<dbReference type="InterPro" id="IPR006311">
    <property type="entry name" value="TAT_signal"/>
</dbReference>
<dbReference type="AlphaFoldDB" id="A0A923MS86"/>
<comment type="similarity">
    <text evidence="1">Belongs to the 5'-nucleotidase family.</text>
</comment>
<dbReference type="GO" id="GO:0009166">
    <property type="term" value="P:nucleotide catabolic process"/>
    <property type="evidence" value="ECO:0007669"/>
    <property type="project" value="InterPro"/>
</dbReference>
<dbReference type="NCBIfam" id="TIGR04486">
    <property type="entry name" value="thiosulf_SoxB"/>
    <property type="match status" value="1"/>
</dbReference>
<dbReference type="GO" id="GO:0030288">
    <property type="term" value="C:outer membrane-bounded periplasmic space"/>
    <property type="evidence" value="ECO:0007669"/>
    <property type="project" value="TreeGrafter"/>
</dbReference>
<comment type="caution">
    <text evidence="3">The sequence shown here is derived from an EMBL/GenBank/DDBJ whole genome shotgun (WGS) entry which is preliminary data.</text>
</comment>